<evidence type="ECO:0000313" key="4">
    <source>
        <dbReference type="Proteomes" id="UP000092444"/>
    </source>
</evidence>
<evidence type="ECO:0000313" key="3">
    <source>
        <dbReference type="EnsemblMetazoa" id="GMOY008397-PA"/>
    </source>
</evidence>
<sequence>MKSRSQSAKIGSLEKSSISPNRLPKEDTKRRAVKRKQASAIKEKLNNVRRLTNKQKNFKNNLRASSKRKIPKNKLTEALEMLRNSDHEFWKDKNISCNPSIHRCYENNPAMTSTYVKLRYARQCLLRRDWDNLIKVLTISLVEEKESRYYPLFVKYAALCLAHIDAELFNTFTTLITDSEPEKIIKKCTELDPKIET</sequence>
<accession>A0A1B0G501</accession>
<keyword evidence="1" id="KW-0175">Coiled coil</keyword>
<dbReference type="Proteomes" id="UP000092444">
    <property type="component" value="Unassembled WGS sequence"/>
</dbReference>
<feature type="coiled-coil region" evidence="1">
    <location>
        <begin position="41"/>
        <end position="68"/>
    </location>
</feature>
<keyword evidence="4" id="KW-1185">Reference proteome</keyword>
<dbReference type="EnsemblMetazoa" id="GMOY008397-RA">
    <property type="protein sequence ID" value="GMOY008397-PA"/>
    <property type="gene ID" value="GMOY008397"/>
</dbReference>
<name>A0A1B0G501_GLOMM</name>
<evidence type="ECO:0000256" key="2">
    <source>
        <dbReference type="SAM" id="MobiDB-lite"/>
    </source>
</evidence>
<dbReference type="EMBL" id="CCAG010023642">
    <property type="status" value="NOT_ANNOTATED_CDS"/>
    <property type="molecule type" value="Genomic_DNA"/>
</dbReference>
<reference evidence="3" key="1">
    <citation type="submission" date="2020-05" db="UniProtKB">
        <authorList>
            <consortium name="EnsemblMetazoa"/>
        </authorList>
    </citation>
    <scope>IDENTIFICATION</scope>
    <source>
        <strain evidence="3">Yale</strain>
    </source>
</reference>
<organism evidence="3 4">
    <name type="scientific">Glossina morsitans morsitans</name>
    <name type="common">Savannah tsetse fly</name>
    <dbReference type="NCBI Taxonomy" id="37546"/>
    <lineage>
        <taxon>Eukaryota</taxon>
        <taxon>Metazoa</taxon>
        <taxon>Ecdysozoa</taxon>
        <taxon>Arthropoda</taxon>
        <taxon>Hexapoda</taxon>
        <taxon>Insecta</taxon>
        <taxon>Pterygota</taxon>
        <taxon>Neoptera</taxon>
        <taxon>Endopterygota</taxon>
        <taxon>Diptera</taxon>
        <taxon>Brachycera</taxon>
        <taxon>Muscomorpha</taxon>
        <taxon>Hippoboscoidea</taxon>
        <taxon>Glossinidae</taxon>
        <taxon>Glossina</taxon>
    </lineage>
</organism>
<proteinExistence type="predicted"/>
<evidence type="ECO:0000256" key="1">
    <source>
        <dbReference type="SAM" id="Coils"/>
    </source>
</evidence>
<dbReference type="AlphaFoldDB" id="A0A1B0G501"/>
<feature type="region of interest" description="Disordered" evidence="2">
    <location>
        <begin position="1"/>
        <end position="38"/>
    </location>
</feature>
<dbReference type="VEuPathDB" id="VectorBase:GMOY008397"/>
<feature type="compositionally biased region" description="Polar residues" evidence="2">
    <location>
        <begin position="1"/>
        <end position="20"/>
    </location>
</feature>
<protein>
    <submittedName>
        <fullName evidence="3">Uncharacterized protein</fullName>
    </submittedName>
</protein>